<dbReference type="AlphaFoldDB" id="A0A918YKG1"/>
<evidence type="ECO:0000256" key="2">
    <source>
        <dbReference type="ARBA" id="ARBA00023315"/>
    </source>
</evidence>
<dbReference type="CDD" id="cd04301">
    <property type="entry name" value="NAT_SF"/>
    <property type="match status" value="1"/>
</dbReference>
<reference evidence="4" key="2">
    <citation type="submission" date="2020-09" db="EMBL/GenBank/DDBJ databases">
        <authorList>
            <person name="Sun Q."/>
            <person name="Ohkuma M."/>
        </authorList>
    </citation>
    <scope>NUCLEOTIDE SEQUENCE</scope>
    <source>
        <strain evidence="4">JCM 4714</strain>
    </source>
</reference>
<keyword evidence="1" id="KW-0808">Transferase</keyword>
<sequence length="334" mass="36336">MTALRPPWLPDGYRCRAAALADVAAIHQLVAAYERELYGRPRTGPGRLAAELSLPGLCPESDTLLVHDGAGGPAGFCWVKGRRARVHVHPGHQGRGLGSGLLGWTEDRARSAGGDRLAQTVSDTDHAATALLRAGGYARLVTEWLLEIALPHEPYVPEAPAGISVRPFRHGDEQAAYRLTEDAFDEWQPRRKTYAEWARRTVERPTFLPAASPVAFAGDEMVGAVLSLDVQGHDGGHEGDRDGDAEGGAGGYGEGYMEGYMEGYVERVAVRRDHRGRGIARTLLWQAFRTFHRRGRSACTLWTHSGTGAFALYEHLGMTVRRSSTVYCKALVAG</sequence>
<dbReference type="EMBL" id="BMVG01000010">
    <property type="protein sequence ID" value="GHE06191.1"/>
    <property type="molecule type" value="Genomic_DNA"/>
</dbReference>
<comment type="caution">
    <text evidence="4">The sequence shown here is derived from an EMBL/GenBank/DDBJ whole genome shotgun (WGS) entry which is preliminary data.</text>
</comment>
<accession>A0A918YKG1</accession>
<dbReference type="InterPro" id="IPR000182">
    <property type="entry name" value="GNAT_dom"/>
</dbReference>
<feature type="domain" description="N-acetyltransferase" evidence="3">
    <location>
        <begin position="163"/>
        <end position="334"/>
    </location>
</feature>
<evidence type="ECO:0000313" key="4">
    <source>
        <dbReference type="EMBL" id="GHE06191.1"/>
    </source>
</evidence>
<dbReference type="PANTHER" id="PTHR43420">
    <property type="entry name" value="ACETYLTRANSFERASE"/>
    <property type="match status" value="1"/>
</dbReference>
<reference evidence="4" key="1">
    <citation type="journal article" date="2014" name="Int. J. Syst. Evol. Microbiol.">
        <title>Complete genome sequence of Corynebacterium casei LMG S-19264T (=DSM 44701T), isolated from a smear-ripened cheese.</title>
        <authorList>
            <consortium name="US DOE Joint Genome Institute (JGI-PGF)"/>
            <person name="Walter F."/>
            <person name="Albersmeier A."/>
            <person name="Kalinowski J."/>
            <person name="Ruckert C."/>
        </authorList>
    </citation>
    <scope>NUCLEOTIDE SEQUENCE</scope>
    <source>
        <strain evidence="4">JCM 4714</strain>
    </source>
</reference>
<name>A0A918YKG1_9ACTN</name>
<evidence type="ECO:0000259" key="3">
    <source>
        <dbReference type="PROSITE" id="PS51186"/>
    </source>
</evidence>
<dbReference type="GO" id="GO:0016747">
    <property type="term" value="F:acyltransferase activity, transferring groups other than amino-acyl groups"/>
    <property type="evidence" value="ECO:0007669"/>
    <property type="project" value="InterPro"/>
</dbReference>
<feature type="domain" description="N-acetyltransferase" evidence="3">
    <location>
        <begin position="13"/>
        <end position="157"/>
    </location>
</feature>
<dbReference type="PANTHER" id="PTHR43420:SF47">
    <property type="entry name" value="N-ACETYLTRANSFERASE DOMAIN-CONTAINING PROTEIN"/>
    <property type="match status" value="1"/>
</dbReference>
<proteinExistence type="predicted"/>
<protein>
    <recommendedName>
        <fullName evidence="3">N-acetyltransferase domain-containing protein</fullName>
    </recommendedName>
</protein>
<dbReference type="Proteomes" id="UP000655443">
    <property type="component" value="Unassembled WGS sequence"/>
</dbReference>
<dbReference type="PROSITE" id="PS51186">
    <property type="entry name" value="GNAT"/>
    <property type="match status" value="2"/>
</dbReference>
<keyword evidence="5" id="KW-1185">Reference proteome</keyword>
<dbReference type="SUPFAM" id="SSF55729">
    <property type="entry name" value="Acyl-CoA N-acyltransferases (Nat)"/>
    <property type="match status" value="2"/>
</dbReference>
<evidence type="ECO:0000256" key="1">
    <source>
        <dbReference type="ARBA" id="ARBA00022679"/>
    </source>
</evidence>
<keyword evidence="2" id="KW-0012">Acyltransferase</keyword>
<dbReference type="InterPro" id="IPR016181">
    <property type="entry name" value="Acyl_CoA_acyltransferase"/>
</dbReference>
<gene>
    <name evidence="4" type="ORF">GCM10010339_45330</name>
</gene>
<dbReference type="Pfam" id="PF00583">
    <property type="entry name" value="Acetyltransf_1"/>
    <property type="match status" value="2"/>
</dbReference>
<organism evidence="4 5">
    <name type="scientific">Streptomyces alanosinicus</name>
    <dbReference type="NCBI Taxonomy" id="68171"/>
    <lineage>
        <taxon>Bacteria</taxon>
        <taxon>Bacillati</taxon>
        <taxon>Actinomycetota</taxon>
        <taxon>Actinomycetes</taxon>
        <taxon>Kitasatosporales</taxon>
        <taxon>Streptomycetaceae</taxon>
        <taxon>Streptomyces</taxon>
    </lineage>
</organism>
<dbReference type="InterPro" id="IPR050680">
    <property type="entry name" value="YpeA/RimI_acetyltransf"/>
</dbReference>
<dbReference type="Gene3D" id="3.40.630.30">
    <property type="match status" value="1"/>
</dbReference>
<evidence type="ECO:0000313" key="5">
    <source>
        <dbReference type="Proteomes" id="UP000655443"/>
    </source>
</evidence>